<reference evidence="3" key="1">
    <citation type="submission" date="2014-03" db="EMBL/GenBank/DDBJ databases">
        <authorList>
            <person name="Aksoy S."/>
            <person name="Warren W."/>
            <person name="Wilson R.K."/>
        </authorList>
    </citation>
    <scope>NUCLEOTIDE SEQUENCE [LARGE SCALE GENOMIC DNA]</scope>
    <source>
        <strain evidence="3">IAEA</strain>
    </source>
</reference>
<protein>
    <submittedName>
        <fullName evidence="2">Uncharacterized protein</fullName>
    </submittedName>
</protein>
<dbReference type="AlphaFoldDB" id="A0A1A9ZRS4"/>
<evidence type="ECO:0000313" key="2">
    <source>
        <dbReference type="EnsemblMetazoa" id="GPAI023016-PA"/>
    </source>
</evidence>
<keyword evidence="3" id="KW-1185">Reference proteome</keyword>
<organism evidence="2 3">
    <name type="scientific">Glossina pallidipes</name>
    <name type="common">Tsetse fly</name>
    <dbReference type="NCBI Taxonomy" id="7398"/>
    <lineage>
        <taxon>Eukaryota</taxon>
        <taxon>Metazoa</taxon>
        <taxon>Ecdysozoa</taxon>
        <taxon>Arthropoda</taxon>
        <taxon>Hexapoda</taxon>
        <taxon>Insecta</taxon>
        <taxon>Pterygota</taxon>
        <taxon>Neoptera</taxon>
        <taxon>Endopterygota</taxon>
        <taxon>Diptera</taxon>
        <taxon>Brachycera</taxon>
        <taxon>Muscomorpha</taxon>
        <taxon>Hippoboscoidea</taxon>
        <taxon>Glossinidae</taxon>
        <taxon>Glossina</taxon>
    </lineage>
</organism>
<dbReference type="Proteomes" id="UP000092445">
    <property type="component" value="Unassembled WGS sequence"/>
</dbReference>
<evidence type="ECO:0000313" key="3">
    <source>
        <dbReference type="Proteomes" id="UP000092445"/>
    </source>
</evidence>
<sequence length="154" mass="16656">MSTYNRERFTNNSCSTELVLIMFVCFYRSISCNFASIGSPLGIRDSPKRPAIDVPGGSCSSSAKRNNEPKRSTFSLKLAEESSSFSVEDGFSTSDFNKHVSFIDLGTFVKDSNCLVKLPAFSIFFALSSRSTSIFGTLVASTCCSTSSPGLVMS</sequence>
<evidence type="ECO:0000256" key="1">
    <source>
        <dbReference type="SAM" id="MobiDB-lite"/>
    </source>
</evidence>
<dbReference type="EnsemblMetazoa" id="GPAI023016-RA">
    <property type="protein sequence ID" value="GPAI023016-PA"/>
    <property type="gene ID" value="GPAI023016"/>
</dbReference>
<name>A0A1A9ZRS4_GLOPL</name>
<accession>A0A1A9ZRS4</accession>
<feature type="region of interest" description="Disordered" evidence="1">
    <location>
        <begin position="53"/>
        <end position="72"/>
    </location>
</feature>
<reference evidence="2" key="2">
    <citation type="submission" date="2020-05" db="UniProtKB">
        <authorList>
            <consortium name="EnsemblMetazoa"/>
        </authorList>
    </citation>
    <scope>IDENTIFICATION</scope>
    <source>
        <strain evidence="2">IAEA</strain>
    </source>
</reference>
<dbReference type="VEuPathDB" id="VectorBase:GPAI023016"/>
<proteinExistence type="predicted"/>